<dbReference type="EMBL" id="GGFL01011008">
    <property type="protein sequence ID" value="MBW75186.1"/>
    <property type="molecule type" value="Transcribed_RNA"/>
</dbReference>
<organism evidence="1">
    <name type="scientific">Anopheles darlingi</name>
    <name type="common">Mosquito</name>
    <dbReference type="NCBI Taxonomy" id="43151"/>
    <lineage>
        <taxon>Eukaryota</taxon>
        <taxon>Metazoa</taxon>
        <taxon>Ecdysozoa</taxon>
        <taxon>Arthropoda</taxon>
        <taxon>Hexapoda</taxon>
        <taxon>Insecta</taxon>
        <taxon>Pterygota</taxon>
        <taxon>Neoptera</taxon>
        <taxon>Endopterygota</taxon>
        <taxon>Diptera</taxon>
        <taxon>Nematocera</taxon>
        <taxon>Culicoidea</taxon>
        <taxon>Culicidae</taxon>
        <taxon>Anophelinae</taxon>
        <taxon>Anopheles</taxon>
    </lineage>
</organism>
<evidence type="ECO:0000313" key="1">
    <source>
        <dbReference type="EMBL" id="MBW75186.1"/>
    </source>
</evidence>
<name>A0A2M4DCC5_ANODA</name>
<reference evidence="1" key="1">
    <citation type="submission" date="2018-01" db="EMBL/GenBank/DDBJ databases">
        <title>An insight into the sialome of Amazonian anophelines.</title>
        <authorList>
            <person name="Ribeiro J.M."/>
            <person name="Scarpassa V."/>
            <person name="Calvo E."/>
        </authorList>
    </citation>
    <scope>NUCLEOTIDE SEQUENCE</scope>
</reference>
<protein>
    <submittedName>
        <fullName evidence="1">Putative secreted protein</fullName>
    </submittedName>
</protein>
<sequence length="92" mass="10357">MLFRYHWRTRFSPHITHARTTILFFCFLSLRSGRGHGCLMFCFCTILIAPNSNVSPFSHTHSVYPTDLTLALLIGPPRNIRGVVVPIVNAGS</sequence>
<accession>A0A2M4DCC5</accession>
<proteinExistence type="predicted"/>
<dbReference type="AlphaFoldDB" id="A0A2M4DCC5"/>